<dbReference type="AlphaFoldDB" id="A0A086PS38"/>
<name>A0A086PS38_TOXGO</name>
<evidence type="ECO:0000256" key="1">
    <source>
        <dbReference type="SAM" id="Coils"/>
    </source>
</evidence>
<reference evidence="3 4" key="2">
    <citation type="journal article" date="2015" name="Eukaryot. Cell">
        <title>Genetic mapping reveals that sinefungin resistance in Toxoplasma gondii is controlled by a putative amino acid transporter locus that can be used as a negative selectable marker.</title>
        <authorList>
            <person name="Behnke M.S."/>
            <person name="Khan A."/>
            <person name="Sibley L.D."/>
        </authorList>
    </citation>
    <scope>NUCLEOTIDE SEQUENCE [LARGE SCALE GENOMIC DNA]</scope>
    <source>
        <strain evidence="3 4">VAND</strain>
    </source>
</reference>
<dbReference type="VEuPathDB" id="ToxoDB:TGVAND_437650"/>
<sequence length="230" mass="26637">MNSRDLDMGLFAIEKITEKVKERLQEERQKTARIAAAAQRAGLGDEVQFNPLSLKAFRAFIEDGQARRSEKQEKLREARALKMPLWVRDSVRPLPDTQLTKFQRKAIQFHRLAVDEPEPDCPLEERLVWVHESEEAAASEERDDEKEKSQKIKEEEDAQQAVAAEAASALQTREPVMLLRERGARGDAGVSLPSLEDLPIQRRFAWRSPEGFPLRQRTLRFNLLYHYYLE</sequence>
<accession>A0A086PS38</accession>
<keyword evidence="1" id="KW-0175">Coiled coil</keyword>
<protein>
    <submittedName>
        <fullName evidence="3">Uncharacterized protein</fullName>
    </submittedName>
</protein>
<feature type="coiled-coil region" evidence="1">
    <location>
        <begin position="21"/>
        <end position="81"/>
    </location>
</feature>
<feature type="compositionally biased region" description="Basic and acidic residues" evidence="2">
    <location>
        <begin position="145"/>
        <end position="154"/>
    </location>
</feature>
<dbReference type="Proteomes" id="UP000028840">
    <property type="component" value="Unassembled WGS sequence"/>
</dbReference>
<proteinExistence type="predicted"/>
<organism evidence="3 4">
    <name type="scientific">Toxoplasma gondii VAND</name>
    <dbReference type="NCBI Taxonomy" id="933077"/>
    <lineage>
        <taxon>Eukaryota</taxon>
        <taxon>Sar</taxon>
        <taxon>Alveolata</taxon>
        <taxon>Apicomplexa</taxon>
        <taxon>Conoidasida</taxon>
        <taxon>Coccidia</taxon>
        <taxon>Eucoccidiorida</taxon>
        <taxon>Eimeriorina</taxon>
        <taxon>Sarcocystidae</taxon>
        <taxon>Toxoplasma</taxon>
    </lineage>
</organism>
<gene>
    <name evidence="3" type="ORF">TGVAND_437650</name>
</gene>
<comment type="caution">
    <text evidence="3">The sequence shown here is derived from an EMBL/GenBank/DDBJ whole genome shotgun (WGS) entry which is preliminary data.</text>
</comment>
<evidence type="ECO:0000313" key="4">
    <source>
        <dbReference type="Proteomes" id="UP000028840"/>
    </source>
</evidence>
<feature type="region of interest" description="Disordered" evidence="2">
    <location>
        <begin position="134"/>
        <end position="159"/>
    </location>
</feature>
<reference evidence="3 4" key="1">
    <citation type="submission" date="2014-08" db="EMBL/GenBank/DDBJ databases">
        <authorList>
            <person name="Sibley D."/>
            <person name="Venepally P."/>
            <person name="Karamycheva S."/>
            <person name="Hadjithomas M."/>
            <person name="Khan A."/>
            <person name="Brunk B."/>
            <person name="Roos D."/>
            <person name="Caler E."/>
            <person name="Lorenzi H."/>
        </authorList>
    </citation>
    <scope>NUCLEOTIDE SEQUENCE [LARGE SCALE GENOMIC DNA]</scope>
    <source>
        <strain evidence="3 4">VAND</strain>
    </source>
</reference>
<evidence type="ECO:0000256" key="2">
    <source>
        <dbReference type="SAM" id="MobiDB-lite"/>
    </source>
</evidence>
<dbReference type="EMBL" id="AEYJ02001312">
    <property type="protein sequence ID" value="KFH03170.1"/>
    <property type="molecule type" value="Genomic_DNA"/>
</dbReference>
<feature type="compositionally biased region" description="Acidic residues" evidence="2">
    <location>
        <begin position="135"/>
        <end position="144"/>
    </location>
</feature>
<evidence type="ECO:0000313" key="3">
    <source>
        <dbReference type="EMBL" id="KFH03170.1"/>
    </source>
</evidence>